<dbReference type="Gene3D" id="3.40.1390.20">
    <property type="entry name" value="HprK N-terminal domain-like"/>
    <property type="match status" value="1"/>
</dbReference>
<organism evidence="2 3">
    <name type="scientific">Geofilum rubicundum JCM 15548</name>
    <dbReference type="NCBI Taxonomy" id="1236989"/>
    <lineage>
        <taxon>Bacteria</taxon>
        <taxon>Pseudomonadati</taxon>
        <taxon>Bacteroidota</taxon>
        <taxon>Bacteroidia</taxon>
        <taxon>Marinilabiliales</taxon>
        <taxon>Marinilabiliaceae</taxon>
        <taxon>Geofilum</taxon>
    </lineage>
</organism>
<name>A0A0E9LXU1_9BACT</name>
<dbReference type="InterPro" id="IPR028979">
    <property type="entry name" value="Ser_kin/Pase_Hpr-like_N_sf"/>
</dbReference>
<accession>A0A0E9LXU1</accession>
<dbReference type="SUPFAM" id="SSF75138">
    <property type="entry name" value="HprK N-terminal domain-like"/>
    <property type="match status" value="1"/>
</dbReference>
<comment type="caution">
    <text evidence="2">The sequence shown here is derived from an EMBL/GenBank/DDBJ whole genome shotgun (WGS) entry which is preliminary data.</text>
</comment>
<comment type="subunit">
    <text evidence="1">Homohexamer.</text>
</comment>
<dbReference type="EMBL" id="BAZW01000018">
    <property type="protein sequence ID" value="GAO30123.1"/>
    <property type="molecule type" value="Genomic_DNA"/>
</dbReference>
<keyword evidence="3" id="KW-1185">Reference proteome</keyword>
<gene>
    <name evidence="2" type="ORF">JCM15548_12375</name>
</gene>
<protein>
    <submittedName>
        <fullName evidence="2">DRTGG domain-containing protein</fullName>
    </submittedName>
</protein>
<dbReference type="Proteomes" id="UP000032900">
    <property type="component" value="Unassembled WGS sequence"/>
</dbReference>
<dbReference type="RefSeq" id="WP_062124885.1">
    <property type="nucleotide sequence ID" value="NZ_BAZW01000018.1"/>
</dbReference>
<evidence type="ECO:0000313" key="2">
    <source>
        <dbReference type="EMBL" id="GAO30123.1"/>
    </source>
</evidence>
<dbReference type="OrthoDB" id="9800356at2"/>
<dbReference type="STRING" id="1236989.JCM15548_12375"/>
<proteinExistence type="predicted"/>
<dbReference type="AlphaFoldDB" id="A0A0E9LXU1"/>
<reference evidence="2 3" key="1">
    <citation type="journal article" date="2015" name="Microbes Environ.">
        <title>Distribution and evolution of nitrogen fixation genes in the phylum bacteroidetes.</title>
        <authorList>
            <person name="Inoue J."/>
            <person name="Oshima K."/>
            <person name="Suda W."/>
            <person name="Sakamoto M."/>
            <person name="Iino T."/>
            <person name="Noda S."/>
            <person name="Hongoh Y."/>
            <person name="Hattori M."/>
            <person name="Ohkuma M."/>
        </authorList>
    </citation>
    <scope>NUCLEOTIDE SEQUENCE [LARGE SCALE GENOMIC DNA]</scope>
    <source>
        <strain evidence="2">JCM 15548</strain>
    </source>
</reference>
<evidence type="ECO:0000256" key="1">
    <source>
        <dbReference type="ARBA" id="ARBA00011643"/>
    </source>
</evidence>
<sequence>MKVRDLIDKMGLTLFSGELCLDKEISGGYVSDLLSDVMGNAAEGQVWITLQSHKNIMAVASLKDLAAVILVKGQAPDTDTMAHSIEEQVPILGTDQEAFETAGQLYHLLNA</sequence>
<evidence type="ECO:0000313" key="3">
    <source>
        <dbReference type="Proteomes" id="UP000032900"/>
    </source>
</evidence>